<sequence length="104" mass="11645">MKFSRLKNQWNLRPIKCRAACLLKSKPGPDHKPPDSGELCDGEIPSSTNKTNQSPSAGADGGIVMRQIEKISRKGTDAPAAPCVLNRVVRYSWIRFWRNACWMC</sequence>
<organism evidence="2 3">
    <name type="scientific">Trichinella zimbabwensis</name>
    <dbReference type="NCBI Taxonomy" id="268475"/>
    <lineage>
        <taxon>Eukaryota</taxon>
        <taxon>Metazoa</taxon>
        <taxon>Ecdysozoa</taxon>
        <taxon>Nematoda</taxon>
        <taxon>Enoplea</taxon>
        <taxon>Dorylaimia</taxon>
        <taxon>Trichinellida</taxon>
        <taxon>Trichinellidae</taxon>
        <taxon>Trichinella</taxon>
    </lineage>
</organism>
<protein>
    <submittedName>
        <fullName evidence="2">Uncharacterized protein</fullName>
    </submittedName>
</protein>
<comment type="caution">
    <text evidence="2">The sequence shown here is derived from an EMBL/GenBank/DDBJ whole genome shotgun (WGS) entry which is preliminary data.</text>
</comment>
<reference evidence="2 3" key="1">
    <citation type="submission" date="2015-01" db="EMBL/GenBank/DDBJ databases">
        <title>Evolution of Trichinella species and genotypes.</title>
        <authorList>
            <person name="Korhonen P.K."/>
            <person name="Edoardo P."/>
            <person name="Giuseppe L.R."/>
            <person name="Gasser R.B."/>
        </authorList>
    </citation>
    <scope>NUCLEOTIDE SEQUENCE [LARGE SCALE GENOMIC DNA]</scope>
    <source>
        <strain evidence="2">ISS1029</strain>
    </source>
</reference>
<dbReference type="Proteomes" id="UP000055024">
    <property type="component" value="Unassembled WGS sequence"/>
</dbReference>
<dbReference type="AlphaFoldDB" id="A0A0V1I3D4"/>
<accession>A0A0V1I3D4</accession>
<evidence type="ECO:0000313" key="3">
    <source>
        <dbReference type="Proteomes" id="UP000055024"/>
    </source>
</evidence>
<feature type="compositionally biased region" description="Polar residues" evidence="1">
    <location>
        <begin position="45"/>
        <end position="56"/>
    </location>
</feature>
<evidence type="ECO:0000256" key="1">
    <source>
        <dbReference type="SAM" id="MobiDB-lite"/>
    </source>
</evidence>
<gene>
    <name evidence="2" type="ORF">T11_7524</name>
</gene>
<evidence type="ECO:0000313" key="2">
    <source>
        <dbReference type="EMBL" id="KRZ17483.1"/>
    </source>
</evidence>
<name>A0A0V1I3D4_9BILA</name>
<keyword evidence="3" id="KW-1185">Reference proteome</keyword>
<proteinExistence type="predicted"/>
<feature type="region of interest" description="Disordered" evidence="1">
    <location>
        <begin position="25"/>
        <end position="62"/>
    </location>
</feature>
<dbReference type="EMBL" id="JYDP01000006">
    <property type="protein sequence ID" value="KRZ17483.1"/>
    <property type="molecule type" value="Genomic_DNA"/>
</dbReference>